<dbReference type="AlphaFoldDB" id="A0A811UTC6"/>
<accession>A0A811UTC6</accession>
<name>A0A811UTC6_CERCA</name>
<protein>
    <submittedName>
        <fullName evidence="2">(Mediterranean fruit fly) hypothetical protein</fullName>
    </submittedName>
</protein>
<reference evidence="2" key="1">
    <citation type="submission" date="2020-11" db="EMBL/GenBank/DDBJ databases">
        <authorList>
            <person name="Whitehead M."/>
        </authorList>
    </citation>
    <scope>NUCLEOTIDE SEQUENCE</scope>
    <source>
        <strain evidence="2">EGII</strain>
    </source>
</reference>
<evidence type="ECO:0000313" key="2">
    <source>
        <dbReference type="EMBL" id="CAD7002422.1"/>
    </source>
</evidence>
<dbReference type="Proteomes" id="UP000606786">
    <property type="component" value="Unassembled WGS sequence"/>
</dbReference>
<dbReference type="EMBL" id="CAJHJT010000034">
    <property type="protein sequence ID" value="CAD7002422.1"/>
    <property type="molecule type" value="Genomic_DNA"/>
</dbReference>
<gene>
    <name evidence="2" type="ORF">CCAP1982_LOCUS10913</name>
</gene>
<keyword evidence="3" id="KW-1185">Reference proteome</keyword>
<feature type="compositionally biased region" description="Basic and acidic residues" evidence="1">
    <location>
        <begin position="48"/>
        <end position="57"/>
    </location>
</feature>
<evidence type="ECO:0000313" key="3">
    <source>
        <dbReference type="Proteomes" id="UP000606786"/>
    </source>
</evidence>
<feature type="region of interest" description="Disordered" evidence="1">
    <location>
        <begin position="32"/>
        <end position="57"/>
    </location>
</feature>
<evidence type="ECO:0000256" key="1">
    <source>
        <dbReference type="SAM" id="MobiDB-lite"/>
    </source>
</evidence>
<feature type="region of interest" description="Disordered" evidence="1">
    <location>
        <begin position="1"/>
        <end position="20"/>
    </location>
</feature>
<organism evidence="2 3">
    <name type="scientific">Ceratitis capitata</name>
    <name type="common">Mediterranean fruit fly</name>
    <name type="synonym">Tephritis capitata</name>
    <dbReference type="NCBI Taxonomy" id="7213"/>
    <lineage>
        <taxon>Eukaryota</taxon>
        <taxon>Metazoa</taxon>
        <taxon>Ecdysozoa</taxon>
        <taxon>Arthropoda</taxon>
        <taxon>Hexapoda</taxon>
        <taxon>Insecta</taxon>
        <taxon>Pterygota</taxon>
        <taxon>Neoptera</taxon>
        <taxon>Endopterygota</taxon>
        <taxon>Diptera</taxon>
        <taxon>Brachycera</taxon>
        <taxon>Muscomorpha</taxon>
        <taxon>Tephritoidea</taxon>
        <taxon>Tephritidae</taxon>
        <taxon>Ceratitis</taxon>
        <taxon>Ceratitis</taxon>
    </lineage>
</organism>
<feature type="compositionally biased region" description="Polar residues" evidence="1">
    <location>
        <begin position="33"/>
        <end position="45"/>
    </location>
</feature>
<dbReference type="OrthoDB" id="7939567at2759"/>
<proteinExistence type="predicted"/>
<sequence>MKGLLCGSSERSVPKRGSLYTPIRRTYPEAQAPVQSATNKVNANERTPLLREGKTYGEPRRRYGQHQVVMAMAVRVVRTVLMAVIMSAPVLEAILRQRQMQQALASRGEIGVHIFVL</sequence>
<comment type="caution">
    <text evidence="2">The sequence shown here is derived from an EMBL/GenBank/DDBJ whole genome shotgun (WGS) entry which is preliminary data.</text>
</comment>